<keyword evidence="7 8" id="KW-0472">Membrane</keyword>
<evidence type="ECO:0000256" key="5">
    <source>
        <dbReference type="ARBA" id="ARBA00022692"/>
    </source>
</evidence>
<feature type="transmembrane region" description="Helical" evidence="8">
    <location>
        <begin position="199"/>
        <end position="221"/>
    </location>
</feature>
<evidence type="ECO:0000256" key="2">
    <source>
        <dbReference type="ARBA" id="ARBA00007998"/>
    </source>
</evidence>
<keyword evidence="6 8" id="KW-1133">Transmembrane helix</keyword>
<evidence type="ECO:0000256" key="8">
    <source>
        <dbReference type="SAM" id="Phobius"/>
    </source>
</evidence>
<dbReference type="AlphaFoldDB" id="A0A4R4EBA2"/>
<feature type="transmembrane region" description="Helical" evidence="8">
    <location>
        <begin position="169"/>
        <end position="187"/>
    </location>
</feature>
<feature type="transmembrane region" description="Helical" evidence="8">
    <location>
        <begin position="227"/>
        <end position="248"/>
    </location>
</feature>
<comment type="caution">
    <text evidence="9">The sequence shown here is derived from an EMBL/GenBank/DDBJ whole genome shotgun (WGS) entry which is preliminary data.</text>
</comment>
<gene>
    <name evidence="9" type="ORF">E0485_18775</name>
</gene>
<proteinExistence type="inferred from homology"/>
<evidence type="ECO:0000256" key="1">
    <source>
        <dbReference type="ARBA" id="ARBA00004141"/>
    </source>
</evidence>
<dbReference type="PANTHER" id="PTHR34975:SF2">
    <property type="entry name" value="SPORE GERMINATION PROTEIN A2"/>
    <property type="match status" value="1"/>
</dbReference>
<accession>A0A4R4EBA2</accession>
<evidence type="ECO:0000313" key="9">
    <source>
        <dbReference type="EMBL" id="TCZ75188.1"/>
    </source>
</evidence>
<evidence type="ECO:0000256" key="6">
    <source>
        <dbReference type="ARBA" id="ARBA00022989"/>
    </source>
</evidence>
<keyword evidence="5 8" id="KW-0812">Transmembrane</keyword>
<dbReference type="PANTHER" id="PTHR34975">
    <property type="entry name" value="SPORE GERMINATION PROTEIN A2"/>
    <property type="match status" value="1"/>
</dbReference>
<dbReference type="Gene3D" id="1.20.1740.10">
    <property type="entry name" value="Amino acid/polyamine transporter I"/>
    <property type="match status" value="1"/>
</dbReference>
<comment type="subcellular location">
    <subcellularLocation>
        <location evidence="1">Membrane</location>
        <topology evidence="1">Multi-pass membrane protein</topology>
    </subcellularLocation>
</comment>
<protein>
    <submittedName>
        <fullName evidence="9">Spore gernimation protein</fullName>
    </submittedName>
</protein>
<organism evidence="9 10">
    <name type="scientific">Paenibacillus albiflavus</name>
    <dbReference type="NCBI Taxonomy" id="2545760"/>
    <lineage>
        <taxon>Bacteria</taxon>
        <taxon>Bacillati</taxon>
        <taxon>Bacillota</taxon>
        <taxon>Bacilli</taxon>
        <taxon>Bacillales</taxon>
        <taxon>Paenibacillaceae</taxon>
        <taxon>Paenibacillus</taxon>
    </lineage>
</organism>
<dbReference type="RefSeq" id="WP_132419600.1">
    <property type="nucleotide sequence ID" value="NZ_SKFG01000022.1"/>
</dbReference>
<feature type="transmembrane region" description="Helical" evidence="8">
    <location>
        <begin position="118"/>
        <end position="135"/>
    </location>
</feature>
<feature type="transmembrane region" description="Helical" evidence="8">
    <location>
        <begin position="334"/>
        <end position="357"/>
    </location>
</feature>
<evidence type="ECO:0000313" key="10">
    <source>
        <dbReference type="Proteomes" id="UP000295418"/>
    </source>
</evidence>
<dbReference type="EMBL" id="SKFG01000022">
    <property type="protein sequence ID" value="TCZ75188.1"/>
    <property type="molecule type" value="Genomic_DNA"/>
</dbReference>
<feature type="transmembrane region" description="Helical" evidence="8">
    <location>
        <begin position="42"/>
        <end position="62"/>
    </location>
</feature>
<evidence type="ECO:0000256" key="4">
    <source>
        <dbReference type="ARBA" id="ARBA00022544"/>
    </source>
</evidence>
<sequence>MTNNKDQVTTGQLASLITQTQIGVGLLGLTYQIHSTSKSDSWISVLIAGILTQFFIFIMWSLSKRFPSLTLFDYLPSLFGKYIGKLLHFVYCVYFILVPCFIIVQLGKTVHDWVLFDTPRWIIMGIALAISLYLVRENLQTIARFFVLIFFCNIAVIVIAASAFPNVNLLYLMPVGQAGIANILAGAHKAMNAFSGYELLLICYPFVGGSSITKFKAATYANSFTTLLYTFTVFTSLIVFSPAELKLVPQPLLYMVKALSFSIFERADLYFISLWTVAVTTSLTGYLYMASKSIATLFHSQSNHRSAAPFVALLILGIVLIFRDQFLIEQLRKILWVTNYMTVFGIPLILLMISILFNIKETRGITR</sequence>
<dbReference type="Pfam" id="PF03845">
    <property type="entry name" value="Spore_permease"/>
    <property type="match status" value="1"/>
</dbReference>
<feature type="transmembrane region" description="Helical" evidence="8">
    <location>
        <begin position="304"/>
        <end position="322"/>
    </location>
</feature>
<keyword evidence="3" id="KW-0813">Transport</keyword>
<keyword evidence="10" id="KW-1185">Reference proteome</keyword>
<comment type="similarity">
    <text evidence="2">Belongs to the amino acid-polyamine-organocation (APC) superfamily. Spore germination protein (SGP) (TC 2.A.3.9) family.</text>
</comment>
<reference evidence="9 10" key="1">
    <citation type="submission" date="2019-03" db="EMBL/GenBank/DDBJ databases">
        <authorList>
            <person name="Kim M.K.M."/>
        </authorList>
    </citation>
    <scope>NUCLEOTIDE SEQUENCE [LARGE SCALE GENOMIC DNA]</scope>
    <source>
        <strain evidence="9 10">18JY21-1</strain>
    </source>
</reference>
<feature type="transmembrane region" description="Helical" evidence="8">
    <location>
        <begin position="142"/>
        <end position="163"/>
    </location>
</feature>
<dbReference type="OrthoDB" id="2446105at2"/>
<keyword evidence="4" id="KW-0309">Germination</keyword>
<name>A0A4R4EBA2_9BACL</name>
<dbReference type="NCBIfam" id="TIGR00912">
    <property type="entry name" value="2A0309"/>
    <property type="match status" value="1"/>
</dbReference>
<evidence type="ECO:0000256" key="7">
    <source>
        <dbReference type="ARBA" id="ARBA00023136"/>
    </source>
</evidence>
<feature type="transmembrane region" description="Helical" evidence="8">
    <location>
        <begin position="269"/>
        <end position="289"/>
    </location>
</feature>
<dbReference type="Proteomes" id="UP000295418">
    <property type="component" value="Unassembled WGS sequence"/>
</dbReference>
<dbReference type="GO" id="GO:0009847">
    <property type="term" value="P:spore germination"/>
    <property type="evidence" value="ECO:0007669"/>
    <property type="project" value="InterPro"/>
</dbReference>
<dbReference type="GO" id="GO:0016020">
    <property type="term" value="C:membrane"/>
    <property type="evidence" value="ECO:0007669"/>
    <property type="project" value="UniProtKB-SubCell"/>
</dbReference>
<evidence type="ECO:0000256" key="3">
    <source>
        <dbReference type="ARBA" id="ARBA00022448"/>
    </source>
</evidence>
<feature type="transmembrane region" description="Helical" evidence="8">
    <location>
        <begin position="82"/>
        <end position="106"/>
    </location>
</feature>
<dbReference type="InterPro" id="IPR004761">
    <property type="entry name" value="Spore_GerAB"/>
</dbReference>